<keyword evidence="3" id="KW-1185">Reference proteome</keyword>
<dbReference type="RefSeq" id="WP_257510567.1">
    <property type="nucleotide sequence ID" value="NZ_JANKHG010000001.1"/>
</dbReference>
<dbReference type="EMBL" id="JANKHG010000001">
    <property type="protein sequence ID" value="MCR2745322.1"/>
    <property type="molecule type" value="Genomic_DNA"/>
</dbReference>
<feature type="domain" description="Peptidase M15A C-terminal" evidence="1">
    <location>
        <begin position="10"/>
        <end position="127"/>
    </location>
</feature>
<dbReference type="SUPFAM" id="SSF55166">
    <property type="entry name" value="Hedgehog/DD-peptidase"/>
    <property type="match status" value="1"/>
</dbReference>
<accession>A0ABT1XG91</accession>
<sequence>MNLKLIFHPEFCQDTLCHSDTAKRCGLDNSCPPDLLINLSRLSSLLGEIQQSLNIPAGALKINSGFRAQALNAQVGGVPNSQHCLGLAADVVCPAYGTPYELAAAIAQLPCEFDQLILEFGKWVHVSAAPLGQAARRECLSIFSNNEGYLEGIVKR</sequence>
<name>A0ABT1XG91_9BURK</name>
<keyword evidence="2" id="KW-0378">Hydrolase</keyword>
<dbReference type="GO" id="GO:0004180">
    <property type="term" value="F:carboxypeptidase activity"/>
    <property type="evidence" value="ECO:0007669"/>
    <property type="project" value="UniProtKB-KW"/>
</dbReference>
<protein>
    <submittedName>
        <fullName evidence="2">D-Ala-D-Ala carboxypeptidase family metallohydrolase</fullName>
    </submittedName>
</protein>
<comment type="caution">
    <text evidence="2">The sequence shown here is derived from an EMBL/GenBank/DDBJ whole genome shotgun (WGS) entry which is preliminary data.</text>
</comment>
<organism evidence="2 3">
    <name type="scientific">Limnobacter parvus</name>
    <dbReference type="NCBI Taxonomy" id="2939690"/>
    <lineage>
        <taxon>Bacteria</taxon>
        <taxon>Pseudomonadati</taxon>
        <taxon>Pseudomonadota</taxon>
        <taxon>Betaproteobacteria</taxon>
        <taxon>Burkholderiales</taxon>
        <taxon>Burkholderiaceae</taxon>
        <taxon>Limnobacter</taxon>
    </lineage>
</organism>
<dbReference type="Pfam" id="PF08291">
    <property type="entry name" value="Peptidase_M15_3"/>
    <property type="match status" value="1"/>
</dbReference>
<dbReference type="InterPro" id="IPR013230">
    <property type="entry name" value="Peptidase_M15A_C"/>
</dbReference>
<dbReference type="Proteomes" id="UP001165267">
    <property type="component" value="Unassembled WGS sequence"/>
</dbReference>
<dbReference type="Gene3D" id="3.30.1380.10">
    <property type="match status" value="1"/>
</dbReference>
<dbReference type="InterPro" id="IPR009045">
    <property type="entry name" value="Zn_M74/Hedgehog-like"/>
</dbReference>
<reference evidence="2" key="1">
    <citation type="submission" date="2022-07" db="EMBL/GenBank/DDBJ databases">
        <authorList>
            <person name="Xamxidin M."/>
        </authorList>
    </citation>
    <scope>NUCLEOTIDE SEQUENCE</scope>
    <source>
        <strain evidence="2">YS8-69</strain>
    </source>
</reference>
<evidence type="ECO:0000313" key="2">
    <source>
        <dbReference type="EMBL" id="MCR2745322.1"/>
    </source>
</evidence>
<keyword evidence="2" id="KW-0121">Carboxypeptidase</keyword>
<evidence type="ECO:0000259" key="1">
    <source>
        <dbReference type="Pfam" id="PF08291"/>
    </source>
</evidence>
<proteinExistence type="predicted"/>
<evidence type="ECO:0000313" key="3">
    <source>
        <dbReference type="Proteomes" id="UP001165267"/>
    </source>
</evidence>
<gene>
    <name evidence="2" type="ORF">NSP04_01525</name>
</gene>
<keyword evidence="2" id="KW-0645">Protease</keyword>